<protein>
    <submittedName>
        <fullName evidence="3">Co-chaperonin GroES</fullName>
    </submittedName>
</protein>
<evidence type="ECO:0000256" key="1">
    <source>
        <dbReference type="ARBA" id="ARBA00006975"/>
    </source>
</evidence>
<keyword evidence="2" id="KW-0143">Chaperone</keyword>
<dbReference type="Pfam" id="PF00166">
    <property type="entry name" value="Cpn10"/>
    <property type="match status" value="1"/>
</dbReference>
<dbReference type="PRINTS" id="PR00297">
    <property type="entry name" value="CHAPERONIN10"/>
</dbReference>
<dbReference type="SUPFAM" id="SSF50129">
    <property type="entry name" value="GroES-like"/>
    <property type="match status" value="1"/>
</dbReference>
<dbReference type="GO" id="GO:0046872">
    <property type="term" value="F:metal ion binding"/>
    <property type="evidence" value="ECO:0007669"/>
    <property type="project" value="TreeGrafter"/>
</dbReference>
<proteinExistence type="inferred from homology"/>
<dbReference type="InterPro" id="IPR020818">
    <property type="entry name" value="Chaperonin_GroES"/>
</dbReference>
<dbReference type="CDD" id="cd00320">
    <property type="entry name" value="cpn10"/>
    <property type="match status" value="1"/>
</dbReference>
<dbReference type="PANTHER" id="PTHR10772:SF58">
    <property type="entry name" value="CO-CHAPERONIN GROES"/>
    <property type="match status" value="1"/>
</dbReference>
<reference evidence="3" key="1">
    <citation type="submission" date="2016-03" db="EMBL/GenBank/DDBJ databases">
        <title>Novel chaperonins are prevalent in the virioplankton and link to viral biology and ecology.</title>
        <authorList>
            <person name="Marine R.L."/>
            <person name="Nasko D.J."/>
            <person name="Polson S.W."/>
            <person name="Wommack K.E."/>
        </authorList>
    </citation>
    <scope>NUCLEOTIDE SEQUENCE</scope>
</reference>
<comment type="similarity">
    <text evidence="1">Belongs to the GroES chaperonin family.</text>
</comment>
<evidence type="ECO:0000256" key="2">
    <source>
        <dbReference type="ARBA" id="ARBA00023186"/>
    </source>
</evidence>
<dbReference type="GO" id="GO:0051082">
    <property type="term" value="F:unfolded protein binding"/>
    <property type="evidence" value="ECO:0007669"/>
    <property type="project" value="TreeGrafter"/>
</dbReference>
<dbReference type="InterPro" id="IPR011032">
    <property type="entry name" value="GroES-like_sf"/>
</dbReference>
<sequence length="97" mass="10666">MNLKAKFDAVIVKPLEEQETTYGSIIVPDLDKDRNIHGEVVAVGPGKHSVTGEFLETTTQVGEIVVLPTMGFTKLEHNGEEYFIGPENQILAEVITK</sequence>
<dbReference type="GO" id="GO:0044183">
    <property type="term" value="F:protein folding chaperone"/>
    <property type="evidence" value="ECO:0007669"/>
    <property type="project" value="InterPro"/>
</dbReference>
<gene>
    <name evidence="3" type="primary">groES</name>
</gene>
<dbReference type="EMBL" id="KU970836">
    <property type="protein sequence ID" value="ASN63430.1"/>
    <property type="molecule type" value="Genomic_DNA"/>
</dbReference>
<accession>A0A221S3E3</accession>
<name>A0A221S3E3_9VIRU</name>
<dbReference type="SMART" id="SM00883">
    <property type="entry name" value="Cpn10"/>
    <property type="match status" value="1"/>
</dbReference>
<evidence type="ECO:0000313" key="3">
    <source>
        <dbReference type="EMBL" id="ASN63430.1"/>
    </source>
</evidence>
<dbReference type="GO" id="GO:0005524">
    <property type="term" value="F:ATP binding"/>
    <property type="evidence" value="ECO:0007669"/>
    <property type="project" value="InterPro"/>
</dbReference>
<dbReference type="Gene3D" id="2.30.33.40">
    <property type="entry name" value="GroES chaperonin"/>
    <property type="match status" value="1"/>
</dbReference>
<dbReference type="InterPro" id="IPR037124">
    <property type="entry name" value="Chaperonin_GroES_sf"/>
</dbReference>
<dbReference type="GO" id="GO:0051087">
    <property type="term" value="F:protein-folding chaperone binding"/>
    <property type="evidence" value="ECO:0007669"/>
    <property type="project" value="TreeGrafter"/>
</dbReference>
<organism evidence="3">
    <name type="scientific">uncultured virus</name>
    <dbReference type="NCBI Taxonomy" id="340016"/>
    <lineage>
        <taxon>Viruses</taxon>
        <taxon>environmental samples</taxon>
    </lineage>
</organism>
<dbReference type="PANTHER" id="PTHR10772">
    <property type="entry name" value="10 KDA HEAT SHOCK PROTEIN"/>
    <property type="match status" value="1"/>
</dbReference>